<protein>
    <submittedName>
        <fullName evidence="1">Uncharacterized protein</fullName>
    </submittedName>
</protein>
<evidence type="ECO:0000313" key="1">
    <source>
        <dbReference type="EMBL" id="PTU78219.1"/>
    </source>
</evidence>
<accession>A0A2T5PKI7</accession>
<sequence>MTSLPLSTYWRMNGSRQADDATNARHFADMGTFCWRRYTAQWRIEQEHLYLVEINATYKDGTPVALEDFFPGYPERVFAHWFSGELRCPRGELLEYVHAGFASRYAETLVFTVERGVVKGQHCIDNRIQGANT</sequence>
<dbReference type="AlphaFoldDB" id="A0A2T5PKI7"/>
<proteinExistence type="predicted"/>
<dbReference type="EMBL" id="QASO01000093">
    <property type="protein sequence ID" value="PTU78219.1"/>
    <property type="molecule type" value="Genomic_DNA"/>
</dbReference>
<comment type="caution">
    <text evidence="1">The sequence shown here is derived from an EMBL/GenBank/DDBJ whole genome shotgun (WGS) entry which is preliminary data.</text>
</comment>
<name>A0A2T5PKI7_ECTOL</name>
<organism evidence="1 2">
    <name type="scientific">Ectopseudomonas oleovorans</name>
    <name type="common">Pseudomonas oleovorans</name>
    <dbReference type="NCBI Taxonomy" id="301"/>
    <lineage>
        <taxon>Bacteria</taxon>
        <taxon>Pseudomonadati</taxon>
        <taxon>Pseudomonadota</taxon>
        <taxon>Gammaproteobacteria</taxon>
        <taxon>Pseudomonadales</taxon>
        <taxon>Pseudomonadaceae</taxon>
        <taxon>Ectopseudomonas</taxon>
    </lineage>
</organism>
<evidence type="ECO:0000313" key="2">
    <source>
        <dbReference type="Proteomes" id="UP000244052"/>
    </source>
</evidence>
<dbReference type="Proteomes" id="UP000244052">
    <property type="component" value="Unassembled WGS sequence"/>
</dbReference>
<keyword evidence="2" id="KW-1185">Reference proteome</keyword>
<reference evidence="1 2" key="1">
    <citation type="submission" date="2018-04" db="EMBL/GenBank/DDBJ databases">
        <title>Pseudomonas sp. nov., isolated from mangrove soil.</title>
        <authorList>
            <person name="Chen C."/>
        </authorList>
    </citation>
    <scope>NUCLEOTIDE SEQUENCE [LARGE SCALE GENOMIC DNA]</scope>
    <source>
        <strain evidence="1 2">JCM 14246</strain>
    </source>
</reference>
<gene>
    <name evidence="1" type="ORF">DBO86_15310</name>
</gene>